<sequence length="294" mass="33656">MFEGFTHTRVSLSEAELNVRYGGNGPPVLLLHGHPRTHVTWSKVAPELAKSFTVVCPDLRGFGQSSKPADQRDHAGSSKRAKAKDCIELMSQLGFEQFALVGHDRGSYTAYRAALDYPERITRLAVLDCIPILEALNRCNEKFARQWYHWFFFAQPEKPERAILADPDKWYGGQPETMGNEEYLEFRKAIHDPETVHGMLEDYRAGLSIDKEHELQDRQKGNLIMCPTLCLWSKYDDLEDIYGDVLGIWKTWARDVRGKAIASGHHMAEENPKEVTAELQRFLLPCCQQRTDIY</sequence>
<dbReference type="RefSeq" id="WP_072929431.1">
    <property type="nucleotide sequence ID" value="NZ_CP119397.1"/>
</dbReference>
<dbReference type="Pfam" id="PF00561">
    <property type="entry name" value="Abhydrolase_1"/>
    <property type="match status" value="1"/>
</dbReference>
<dbReference type="Proteomes" id="UP000234626">
    <property type="component" value="Unassembled WGS sequence"/>
</dbReference>
<feature type="domain" description="AB hydrolase-1" evidence="2">
    <location>
        <begin position="26"/>
        <end position="268"/>
    </location>
</feature>
<dbReference type="PRINTS" id="PR00111">
    <property type="entry name" value="ABHYDROLASE"/>
</dbReference>
<accession>A0A2N5ENI5</accession>
<protein>
    <submittedName>
        <fullName evidence="3">Alpha/beta hydrolase</fullName>
    </submittedName>
</protein>
<dbReference type="EMBL" id="PJZK01000008">
    <property type="protein sequence ID" value="PLR50245.1"/>
    <property type="molecule type" value="Genomic_DNA"/>
</dbReference>
<evidence type="ECO:0000256" key="1">
    <source>
        <dbReference type="ARBA" id="ARBA00022801"/>
    </source>
</evidence>
<dbReference type="Gene3D" id="3.40.50.1820">
    <property type="entry name" value="alpha/beta hydrolase"/>
    <property type="match status" value="1"/>
</dbReference>
<proteinExistence type="predicted"/>
<comment type="caution">
    <text evidence="3">The sequence shown here is derived from an EMBL/GenBank/DDBJ whole genome shotgun (WGS) entry which is preliminary data.</text>
</comment>
<name>A0A2N5ENI5_9GAMM</name>
<gene>
    <name evidence="3" type="ORF">CYR34_10125</name>
</gene>
<reference evidence="3 4" key="1">
    <citation type="submission" date="2017-12" db="EMBL/GenBank/DDBJ databases">
        <title>Characterization of six clinical isolates of Enterochimera gen. nov., a novel genus of the Yersiniaciae family and the three species Enterochimera arupensis sp. nov., Enterochimera coloradensis sp. nov, and Enterochimera californica sp. nov.</title>
        <authorList>
            <person name="Rossi A."/>
            <person name="Fisher M."/>
        </authorList>
    </citation>
    <scope>NUCLEOTIDE SEQUENCE [LARGE SCALE GENOMIC DNA]</scope>
    <source>
        <strain evidence="3 4">2016Iso1</strain>
    </source>
</reference>
<dbReference type="SUPFAM" id="SSF53474">
    <property type="entry name" value="alpha/beta-Hydrolases"/>
    <property type="match status" value="1"/>
</dbReference>
<dbReference type="InterPro" id="IPR000073">
    <property type="entry name" value="AB_hydrolase_1"/>
</dbReference>
<dbReference type="PRINTS" id="PR00412">
    <property type="entry name" value="EPOXHYDRLASE"/>
</dbReference>
<keyword evidence="1 3" id="KW-0378">Hydrolase</keyword>
<dbReference type="AlphaFoldDB" id="A0A2N5ENI5"/>
<evidence type="ECO:0000313" key="4">
    <source>
        <dbReference type="Proteomes" id="UP000234626"/>
    </source>
</evidence>
<evidence type="ECO:0000313" key="3">
    <source>
        <dbReference type="EMBL" id="PLR50245.1"/>
    </source>
</evidence>
<organism evidence="3 4">
    <name type="scientific">Chimaeribacter arupi</name>
    <dbReference type="NCBI Taxonomy" id="2060066"/>
    <lineage>
        <taxon>Bacteria</taxon>
        <taxon>Pseudomonadati</taxon>
        <taxon>Pseudomonadota</taxon>
        <taxon>Gammaproteobacteria</taxon>
        <taxon>Enterobacterales</taxon>
        <taxon>Yersiniaceae</taxon>
        <taxon>Chimaeribacter</taxon>
    </lineage>
</organism>
<evidence type="ECO:0000259" key="2">
    <source>
        <dbReference type="Pfam" id="PF00561"/>
    </source>
</evidence>
<dbReference type="GO" id="GO:0016787">
    <property type="term" value="F:hydrolase activity"/>
    <property type="evidence" value="ECO:0007669"/>
    <property type="project" value="UniProtKB-KW"/>
</dbReference>
<dbReference type="PANTHER" id="PTHR43329">
    <property type="entry name" value="EPOXIDE HYDROLASE"/>
    <property type="match status" value="1"/>
</dbReference>
<dbReference type="InterPro" id="IPR029058">
    <property type="entry name" value="AB_hydrolase_fold"/>
</dbReference>
<keyword evidence="4" id="KW-1185">Reference proteome</keyword>
<dbReference type="InterPro" id="IPR000639">
    <property type="entry name" value="Epox_hydrolase-like"/>
</dbReference>
<dbReference type="OrthoDB" id="9780765at2"/>